<evidence type="ECO:0000256" key="2">
    <source>
        <dbReference type="ARBA" id="ARBA00022723"/>
    </source>
</evidence>
<dbReference type="Proteomes" id="UP000195514">
    <property type="component" value="Chromosome I"/>
</dbReference>
<feature type="binding site" evidence="4">
    <location>
        <position position="92"/>
    </location>
    <ligand>
        <name>Zn(2+)</name>
        <dbReference type="ChEBI" id="CHEBI:29105"/>
    </ligand>
</feature>
<feature type="binding site" evidence="4">
    <location>
        <position position="76"/>
    </location>
    <ligand>
        <name>Zn(2+)</name>
        <dbReference type="ChEBI" id="CHEBI:29105"/>
    </ligand>
</feature>
<dbReference type="GO" id="GO:0016151">
    <property type="term" value="F:nickel cation binding"/>
    <property type="evidence" value="ECO:0007669"/>
    <property type="project" value="UniProtKB-UniRule"/>
</dbReference>
<evidence type="ECO:0000256" key="4">
    <source>
        <dbReference type="HAMAP-Rule" id="MF_00213"/>
    </source>
</evidence>
<feature type="binding site" evidence="4">
    <location>
        <position position="89"/>
    </location>
    <ligand>
        <name>Zn(2+)</name>
        <dbReference type="ChEBI" id="CHEBI:29105"/>
    </ligand>
</feature>
<keyword evidence="6" id="KW-1185">Reference proteome</keyword>
<dbReference type="PANTHER" id="PTHR34535:SF3">
    <property type="entry name" value="HYDROGENASE MATURATION FACTOR HYPA"/>
    <property type="match status" value="1"/>
</dbReference>
<evidence type="ECO:0000256" key="3">
    <source>
        <dbReference type="ARBA" id="ARBA00022833"/>
    </source>
</evidence>
<organism evidence="5 6">
    <name type="scientific">Candidatus Brevifilum fermentans</name>
    <dbReference type="NCBI Taxonomy" id="1986204"/>
    <lineage>
        <taxon>Bacteria</taxon>
        <taxon>Bacillati</taxon>
        <taxon>Chloroflexota</taxon>
        <taxon>Anaerolineae</taxon>
        <taxon>Anaerolineales</taxon>
        <taxon>Anaerolineaceae</taxon>
        <taxon>Candidatus Brevifilum</taxon>
    </lineage>
</organism>
<dbReference type="PANTHER" id="PTHR34535">
    <property type="entry name" value="HYDROGENASE MATURATION FACTOR HYPA"/>
    <property type="match status" value="1"/>
</dbReference>
<evidence type="ECO:0000313" key="5">
    <source>
        <dbReference type="EMBL" id="SMX54272.1"/>
    </source>
</evidence>
<gene>
    <name evidence="4 5" type="primary">hypA</name>
    <name evidence="5" type="ORF">CFX1CAM_1207</name>
</gene>
<comment type="function">
    <text evidence="4">Involved in the maturation of [NiFe] hydrogenases. Required for nickel insertion into the metal center of the hydrogenase.</text>
</comment>
<comment type="similarity">
    <text evidence="4">Belongs to the HypA/HybF family.</text>
</comment>
<name>A0A1Y6K3J9_9CHLR</name>
<accession>A0A1Y6K3J9</accession>
<keyword evidence="2 4" id="KW-0479">Metal-binding</keyword>
<evidence type="ECO:0000256" key="1">
    <source>
        <dbReference type="ARBA" id="ARBA00022596"/>
    </source>
</evidence>
<sequence length="115" mass="13201">MHELSVTESVLEIACRHAGKAQAKRVTDIYLVIGRLSSIVDDSVQFYWNLISKDTLCENAQLHFRRVPAELVCLDCQHQYQLAEELTPCPKCNSTRIRVLSGDEFHLESIEIERK</sequence>
<dbReference type="GO" id="GO:0051604">
    <property type="term" value="P:protein maturation"/>
    <property type="evidence" value="ECO:0007669"/>
    <property type="project" value="InterPro"/>
</dbReference>
<evidence type="ECO:0000313" key="6">
    <source>
        <dbReference type="Proteomes" id="UP000195514"/>
    </source>
</evidence>
<keyword evidence="1 4" id="KW-0533">Nickel</keyword>
<dbReference type="GO" id="GO:0008270">
    <property type="term" value="F:zinc ion binding"/>
    <property type="evidence" value="ECO:0007669"/>
    <property type="project" value="UniProtKB-UniRule"/>
</dbReference>
<dbReference type="Pfam" id="PF01155">
    <property type="entry name" value="HypA"/>
    <property type="match status" value="1"/>
</dbReference>
<dbReference type="EMBL" id="LT859958">
    <property type="protein sequence ID" value="SMX54272.1"/>
    <property type="molecule type" value="Genomic_DNA"/>
</dbReference>
<proteinExistence type="inferred from homology"/>
<dbReference type="RefSeq" id="WP_087862132.1">
    <property type="nucleotide sequence ID" value="NZ_LT859958.1"/>
</dbReference>
<feature type="binding site" evidence="4">
    <location>
        <position position="73"/>
    </location>
    <ligand>
        <name>Zn(2+)</name>
        <dbReference type="ChEBI" id="CHEBI:29105"/>
    </ligand>
</feature>
<dbReference type="InterPro" id="IPR000688">
    <property type="entry name" value="HypA/HybF"/>
</dbReference>
<reference evidence="6" key="1">
    <citation type="submission" date="2017-05" db="EMBL/GenBank/DDBJ databases">
        <authorList>
            <person name="Kirkegaard R."/>
            <person name="Mcilroy J S."/>
        </authorList>
    </citation>
    <scope>NUCLEOTIDE SEQUENCE [LARGE SCALE GENOMIC DNA]</scope>
</reference>
<dbReference type="PIRSF" id="PIRSF004761">
    <property type="entry name" value="Hydrgn_mat_HypA"/>
    <property type="match status" value="1"/>
</dbReference>
<dbReference type="Gene3D" id="3.30.2320.80">
    <property type="match status" value="1"/>
</dbReference>
<dbReference type="KEGG" id="abat:CFX1CAM_1207"/>
<feature type="binding site" evidence="4">
    <location>
        <position position="2"/>
    </location>
    <ligand>
        <name>Ni(2+)</name>
        <dbReference type="ChEBI" id="CHEBI:49786"/>
    </ligand>
</feature>
<dbReference type="HAMAP" id="MF_00213">
    <property type="entry name" value="HypA_HybF"/>
    <property type="match status" value="1"/>
</dbReference>
<protein>
    <recommendedName>
        <fullName evidence="4">Hydrogenase maturation factor HypA</fullName>
    </recommendedName>
</protein>
<keyword evidence="3 4" id="KW-0862">Zinc</keyword>
<dbReference type="NCBIfam" id="TIGR00100">
    <property type="entry name" value="hypA"/>
    <property type="match status" value="1"/>
</dbReference>
<dbReference type="OrthoDB" id="9800361at2"/>
<dbReference type="AlphaFoldDB" id="A0A1Y6K3J9"/>